<dbReference type="EMBL" id="JAEFCI010005034">
    <property type="protein sequence ID" value="KAG5460570.1"/>
    <property type="molecule type" value="Genomic_DNA"/>
</dbReference>
<evidence type="ECO:0000256" key="3">
    <source>
        <dbReference type="ARBA" id="ARBA00022574"/>
    </source>
</evidence>
<dbReference type="InterPro" id="IPR051733">
    <property type="entry name" value="WD_repeat_DCAF13/WDSOF1"/>
</dbReference>
<dbReference type="SUPFAM" id="SSF50998">
    <property type="entry name" value="Quinoprotein alcohol dehydrogenase-like"/>
    <property type="match status" value="1"/>
</dbReference>
<feature type="region of interest" description="Disordered" evidence="7">
    <location>
        <begin position="152"/>
        <end position="181"/>
    </location>
</feature>
<keyword evidence="5" id="KW-0539">Nucleus</keyword>
<comment type="similarity">
    <text evidence="2">Belongs to the WD repeat DCAF13/WDSOF1 family.</text>
</comment>
<keyword evidence="3 6" id="KW-0853">WD repeat</keyword>
<dbReference type="InterPro" id="IPR001680">
    <property type="entry name" value="WD40_rpt"/>
</dbReference>
<dbReference type="PANTHER" id="PTHR22851">
    <property type="entry name" value="U3 SMALL NUCLEOLAR RNA U3 SNORNA ASSOCIATED PROTEIN"/>
    <property type="match status" value="1"/>
</dbReference>
<feature type="repeat" description="WD" evidence="6">
    <location>
        <begin position="61"/>
        <end position="89"/>
    </location>
</feature>
<dbReference type="Proteomes" id="UP000673691">
    <property type="component" value="Unassembled WGS sequence"/>
</dbReference>
<evidence type="ECO:0000256" key="4">
    <source>
        <dbReference type="ARBA" id="ARBA00022737"/>
    </source>
</evidence>
<evidence type="ECO:0000313" key="9">
    <source>
        <dbReference type="EMBL" id="KAG5460570.1"/>
    </source>
</evidence>
<dbReference type="GO" id="GO:0000462">
    <property type="term" value="P:maturation of SSU-rRNA from tricistronic rRNA transcript (SSU-rRNA, 5.8S rRNA, LSU-rRNA)"/>
    <property type="evidence" value="ECO:0007669"/>
    <property type="project" value="TreeGrafter"/>
</dbReference>
<dbReference type="SMART" id="SM00320">
    <property type="entry name" value="WD40"/>
    <property type="match status" value="1"/>
</dbReference>
<dbReference type="InterPro" id="IPR015943">
    <property type="entry name" value="WD40/YVTN_repeat-like_dom_sf"/>
</dbReference>
<proteinExistence type="inferred from homology"/>
<evidence type="ECO:0000313" key="10">
    <source>
        <dbReference type="Proteomes" id="UP000673691"/>
    </source>
</evidence>
<dbReference type="Gene3D" id="2.130.10.10">
    <property type="entry name" value="YVTN repeat-like/Quinoprotein amine dehydrogenase"/>
    <property type="match status" value="1"/>
</dbReference>
<evidence type="ECO:0000259" key="8">
    <source>
        <dbReference type="Pfam" id="PF04158"/>
    </source>
</evidence>
<dbReference type="Pfam" id="PF04158">
    <property type="entry name" value="Sof1"/>
    <property type="match status" value="1"/>
</dbReference>
<protein>
    <submittedName>
        <fullName evidence="9">Sof1-like domain-containing protein</fullName>
    </submittedName>
</protein>
<comment type="subcellular location">
    <subcellularLocation>
        <location evidence="1">Nucleus</location>
        <location evidence="1">Nucleolus</location>
    </subcellularLocation>
</comment>
<keyword evidence="10" id="KW-1185">Reference proteome</keyword>
<keyword evidence="4" id="KW-0677">Repeat</keyword>
<dbReference type="InterPro" id="IPR011047">
    <property type="entry name" value="Quinoprotein_ADH-like_sf"/>
</dbReference>
<evidence type="ECO:0000256" key="2">
    <source>
        <dbReference type="ARBA" id="ARBA00005649"/>
    </source>
</evidence>
<evidence type="ECO:0000256" key="5">
    <source>
        <dbReference type="ARBA" id="ARBA00023242"/>
    </source>
</evidence>
<feature type="compositionally biased region" description="Basic residues" evidence="7">
    <location>
        <begin position="171"/>
        <end position="181"/>
    </location>
</feature>
<evidence type="ECO:0000256" key="6">
    <source>
        <dbReference type="PROSITE-ProRule" id="PRU00221"/>
    </source>
</evidence>
<dbReference type="AlphaFoldDB" id="A0A8H7ZWD1"/>
<organism evidence="9 10">
    <name type="scientific">Olpidium bornovanus</name>
    <dbReference type="NCBI Taxonomy" id="278681"/>
    <lineage>
        <taxon>Eukaryota</taxon>
        <taxon>Fungi</taxon>
        <taxon>Fungi incertae sedis</taxon>
        <taxon>Olpidiomycota</taxon>
        <taxon>Olpidiomycotina</taxon>
        <taxon>Olpidiomycetes</taxon>
        <taxon>Olpidiales</taxon>
        <taxon>Olpidiaceae</taxon>
        <taxon>Olpidium</taxon>
    </lineage>
</organism>
<dbReference type="PANTHER" id="PTHR22851:SF0">
    <property type="entry name" value="DDB1- AND CUL4-ASSOCIATED FACTOR 13"/>
    <property type="match status" value="1"/>
</dbReference>
<accession>A0A8H7ZWD1</accession>
<comment type="caution">
    <text evidence="9">The sequence shown here is derived from an EMBL/GenBank/DDBJ whole genome shotgun (WGS) entry which is preliminary data.</text>
</comment>
<dbReference type="Pfam" id="PF00400">
    <property type="entry name" value="WD40"/>
    <property type="match status" value="2"/>
</dbReference>
<gene>
    <name evidence="9" type="ORF">BJ554DRAFT_7366</name>
</gene>
<dbReference type="PROSITE" id="PS50082">
    <property type="entry name" value="WD_REPEATS_2"/>
    <property type="match status" value="1"/>
</dbReference>
<evidence type="ECO:0000256" key="1">
    <source>
        <dbReference type="ARBA" id="ARBA00004604"/>
    </source>
</evidence>
<evidence type="ECO:0000256" key="7">
    <source>
        <dbReference type="SAM" id="MobiDB-lite"/>
    </source>
</evidence>
<name>A0A8H7ZWD1_9FUNG</name>
<reference evidence="9 10" key="1">
    <citation type="journal article" name="Sci. Rep.">
        <title>Genome-scale phylogenetic analyses confirm Olpidium as the closest living zoosporic fungus to the non-flagellated, terrestrial fungi.</title>
        <authorList>
            <person name="Chang Y."/>
            <person name="Rochon D."/>
            <person name="Sekimoto S."/>
            <person name="Wang Y."/>
            <person name="Chovatia M."/>
            <person name="Sandor L."/>
            <person name="Salamov A."/>
            <person name="Grigoriev I.V."/>
            <person name="Stajich J.E."/>
            <person name="Spatafora J.W."/>
        </authorList>
    </citation>
    <scope>NUCLEOTIDE SEQUENCE [LARGE SCALE GENOMIC DNA]</scope>
    <source>
        <strain evidence="9">S191</strain>
    </source>
</reference>
<dbReference type="OrthoDB" id="10249065at2759"/>
<dbReference type="InterPro" id="IPR007287">
    <property type="entry name" value="Sof1"/>
</dbReference>
<sequence>MKSNAIAWNPIEAFNFTVANEDHSCYTFDMRKMRSALNVLTDHVPAVLDLAYSPTGEEFVTGSLFCVKFSMDAKFVLSGSDDGNIRLWKGKVNEKLGAKEFRERNHFEYTEKLKERYKDLPEVKRIARHRHVPKAIYSASKLKRTMLQARAVKEENRRKHSKPGSVPHVAERKKHVLGLEK</sequence>
<dbReference type="GO" id="GO:0032040">
    <property type="term" value="C:small-subunit processome"/>
    <property type="evidence" value="ECO:0007669"/>
    <property type="project" value="TreeGrafter"/>
</dbReference>
<feature type="domain" description="Sof1-like protein" evidence="8">
    <location>
        <begin position="93"/>
        <end position="176"/>
    </location>
</feature>